<keyword evidence="1" id="KW-1133">Transmembrane helix</keyword>
<reference evidence="2" key="1">
    <citation type="submission" date="2022-03" db="EMBL/GenBank/DDBJ databases">
        <title>The complete genome sequence of a Methyloterrigena soli.</title>
        <authorList>
            <person name="Zi Z."/>
        </authorList>
    </citation>
    <scope>NUCLEOTIDE SEQUENCE</scope>
    <source>
        <strain evidence="2">M48</strain>
    </source>
</reference>
<dbReference type="CDD" id="cd10936">
    <property type="entry name" value="CE4_DAC2"/>
    <property type="match status" value="1"/>
</dbReference>
<gene>
    <name evidence="2" type="ORF">ML536_20200</name>
</gene>
<dbReference type="PANTHER" id="PTHR30105:SF2">
    <property type="entry name" value="DIVERGENT POLYSACCHARIDE DEACETYLASE SUPERFAMILY"/>
    <property type="match status" value="1"/>
</dbReference>
<protein>
    <submittedName>
        <fullName evidence="2">Divergent polysaccharide deacetylase family protein</fullName>
    </submittedName>
</protein>
<dbReference type="GO" id="GO:0005975">
    <property type="term" value="P:carbohydrate metabolic process"/>
    <property type="evidence" value="ECO:0007669"/>
    <property type="project" value="InterPro"/>
</dbReference>
<sequence length="388" mass="40396">MADELSAPLSRKTDRIRNARAARRTLRLPLARIGFALIVLIVGAVVLRLLLVNDPQGGRPQASADINSSRNGNALASQVSSPSIATITADPEERPVTSGGAQIISVDPNLASGGNAALGTEANDFGVVPDLAEETQNGPIPRIAADGRTPFDVYSRASITPETAGGKPLVALIITGLGLNQATTLEAVDKLPGPVTMAFAPYGKTLNVTAAAARNAGHELLLQLPLEPFDYPDNDPGPQTLLTGQQPRANIDKLYWLMTRIGGYVGVMNYMGARFTSTGSDFAPIMEELGTRGLGYLDDGSSNRSLAPQLASANKVPFARAGKLLDTNPAREPILAALEALKAEAVANGSAIGVISALPVSIATVAEWAATVEDKGVILVPASALMKR</sequence>
<dbReference type="InterPro" id="IPR006837">
    <property type="entry name" value="Divergent_DAC"/>
</dbReference>
<comment type="caution">
    <text evidence="2">The sequence shown here is derived from an EMBL/GenBank/DDBJ whole genome shotgun (WGS) entry which is preliminary data.</text>
</comment>
<keyword evidence="1" id="KW-0812">Transmembrane</keyword>
<dbReference type="EMBL" id="JALAZD010000004">
    <property type="protein sequence ID" value="MCI0129162.1"/>
    <property type="molecule type" value="Genomic_DNA"/>
</dbReference>
<proteinExistence type="predicted"/>
<keyword evidence="3" id="KW-1185">Reference proteome</keyword>
<dbReference type="Gene3D" id="3.20.20.370">
    <property type="entry name" value="Glycoside hydrolase/deacetylase"/>
    <property type="match status" value="1"/>
</dbReference>
<dbReference type="Pfam" id="PF04748">
    <property type="entry name" value="Polysacc_deac_2"/>
    <property type="match status" value="1"/>
</dbReference>
<dbReference type="PANTHER" id="PTHR30105">
    <property type="entry name" value="UNCHARACTERIZED YIBQ-RELATED"/>
    <property type="match status" value="1"/>
</dbReference>
<dbReference type="Proteomes" id="UP001156140">
    <property type="component" value="Unassembled WGS sequence"/>
</dbReference>
<name>A0AA41UDB7_9HYPH</name>
<dbReference type="RefSeq" id="WP_281737117.1">
    <property type="nucleotide sequence ID" value="NZ_JAKETQ010000004.1"/>
</dbReference>
<dbReference type="InterPro" id="IPR011330">
    <property type="entry name" value="Glyco_hydro/deAcase_b/a-brl"/>
</dbReference>
<feature type="transmembrane region" description="Helical" evidence="1">
    <location>
        <begin position="30"/>
        <end position="51"/>
    </location>
</feature>
<evidence type="ECO:0000256" key="1">
    <source>
        <dbReference type="SAM" id="Phobius"/>
    </source>
</evidence>
<evidence type="ECO:0000313" key="2">
    <source>
        <dbReference type="EMBL" id="MCI0129162.1"/>
    </source>
</evidence>
<dbReference type="AlphaFoldDB" id="A0AA41UDB7"/>
<dbReference type="SUPFAM" id="SSF88713">
    <property type="entry name" value="Glycoside hydrolase/deacetylase"/>
    <property type="match status" value="1"/>
</dbReference>
<organism evidence="2 3">
    <name type="scientific">Paradevosia shaoguanensis</name>
    <dbReference type="NCBI Taxonomy" id="1335043"/>
    <lineage>
        <taxon>Bacteria</taxon>
        <taxon>Pseudomonadati</taxon>
        <taxon>Pseudomonadota</taxon>
        <taxon>Alphaproteobacteria</taxon>
        <taxon>Hyphomicrobiales</taxon>
        <taxon>Devosiaceae</taxon>
        <taxon>Paradevosia</taxon>
    </lineage>
</organism>
<evidence type="ECO:0000313" key="3">
    <source>
        <dbReference type="Proteomes" id="UP001156140"/>
    </source>
</evidence>
<accession>A0AA41UDB7</accession>
<keyword evidence="1" id="KW-0472">Membrane</keyword>